<dbReference type="SUPFAM" id="SSF54495">
    <property type="entry name" value="UBC-like"/>
    <property type="match status" value="1"/>
</dbReference>
<gene>
    <name evidence="3" type="ORF">N7468_010323</name>
</gene>
<reference evidence="3" key="1">
    <citation type="submission" date="2022-11" db="EMBL/GenBank/DDBJ databases">
        <authorList>
            <person name="Petersen C."/>
        </authorList>
    </citation>
    <scope>NUCLEOTIDE SEQUENCE</scope>
    <source>
        <strain evidence="3">IBT 19713</strain>
    </source>
</reference>
<feature type="coiled-coil region" evidence="1">
    <location>
        <begin position="113"/>
        <end position="194"/>
    </location>
</feature>
<dbReference type="CDD" id="cd23823">
    <property type="entry name" value="RWD_GCN2"/>
    <property type="match status" value="1"/>
</dbReference>
<proteinExistence type="predicted"/>
<comment type="caution">
    <text evidence="3">The sequence shown here is derived from an EMBL/GenBank/DDBJ whole genome shotgun (WGS) entry which is preliminary data.</text>
</comment>
<evidence type="ECO:0000313" key="4">
    <source>
        <dbReference type="Proteomes" id="UP001150941"/>
    </source>
</evidence>
<keyword evidence="4" id="KW-1185">Reference proteome</keyword>
<feature type="domain" description="RWD" evidence="2">
    <location>
        <begin position="8"/>
        <end position="120"/>
    </location>
</feature>
<keyword evidence="1" id="KW-0175">Coiled coil</keyword>
<dbReference type="InterPro" id="IPR016135">
    <property type="entry name" value="UBQ-conjugating_enzyme/RWD"/>
</dbReference>
<organism evidence="3 4">
    <name type="scientific">Penicillium chermesinum</name>
    <dbReference type="NCBI Taxonomy" id="63820"/>
    <lineage>
        <taxon>Eukaryota</taxon>
        <taxon>Fungi</taxon>
        <taxon>Dikarya</taxon>
        <taxon>Ascomycota</taxon>
        <taxon>Pezizomycotina</taxon>
        <taxon>Eurotiomycetes</taxon>
        <taxon>Eurotiomycetidae</taxon>
        <taxon>Eurotiales</taxon>
        <taxon>Aspergillaceae</taxon>
        <taxon>Penicillium</taxon>
    </lineage>
</organism>
<dbReference type="SMART" id="SM00591">
    <property type="entry name" value="RWD"/>
    <property type="match status" value="1"/>
</dbReference>
<dbReference type="FunFam" id="3.10.110.10:FF:000075">
    <property type="entry name" value="RWD domain-containing protein (Gir2)"/>
    <property type="match status" value="1"/>
</dbReference>
<dbReference type="InterPro" id="IPR006575">
    <property type="entry name" value="RWD_dom"/>
</dbReference>
<dbReference type="GeneID" id="83206922"/>
<dbReference type="InterPro" id="IPR040213">
    <property type="entry name" value="GIR2-like"/>
</dbReference>
<evidence type="ECO:0000313" key="3">
    <source>
        <dbReference type="EMBL" id="KAJ5217315.1"/>
    </source>
</evidence>
<name>A0A9W9NCG9_9EURO</name>
<dbReference type="PANTHER" id="PTHR12292">
    <property type="entry name" value="RWD DOMAIN-CONTAINING PROTEIN"/>
    <property type="match status" value="1"/>
</dbReference>
<dbReference type="AlphaFoldDB" id="A0A9W9NCG9"/>
<dbReference type="RefSeq" id="XP_058326186.1">
    <property type="nucleotide sequence ID" value="XM_058479618.1"/>
</dbReference>
<protein>
    <submittedName>
        <fullName evidence="3">RWD domain-containing protein</fullName>
    </submittedName>
</protein>
<sequence length="255" mass="29102">MGREDQVEEREVLDSIFPEEITDISETAYKISISLETPSNDESEEQPVIFLEVSYPEDYPDVAPELSISAPPNAPKNPRLDIQEDRDHLLQSLQPTIEENMGMAMVFTLVSALKESAENLMVERANVVRAEQEKAAAKAEEEENAKFRGTPVTRETFTQWLANFQKEIEEEEQRLKLEKEAEDKKKKSGKEEKKLTGRQLWERGLAGKGDYDEEGEDALPLLRSSRLLHKATQIYVVTSYQLHKTSHFKVAVKAH</sequence>
<reference evidence="3" key="2">
    <citation type="journal article" date="2023" name="IMA Fungus">
        <title>Comparative genomic study of the Penicillium genus elucidates a diverse pangenome and 15 lateral gene transfer events.</title>
        <authorList>
            <person name="Petersen C."/>
            <person name="Sorensen T."/>
            <person name="Nielsen M.R."/>
            <person name="Sondergaard T.E."/>
            <person name="Sorensen J.L."/>
            <person name="Fitzpatrick D.A."/>
            <person name="Frisvad J.C."/>
            <person name="Nielsen K.L."/>
        </authorList>
    </citation>
    <scope>NUCLEOTIDE SEQUENCE</scope>
    <source>
        <strain evidence="3">IBT 19713</strain>
    </source>
</reference>
<accession>A0A9W9NCG9</accession>
<dbReference type="Proteomes" id="UP001150941">
    <property type="component" value="Unassembled WGS sequence"/>
</dbReference>
<dbReference type="Pfam" id="PF05773">
    <property type="entry name" value="RWD"/>
    <property type="match status" value="1"/>
</dbReference>
<evidence type="ECO:0000256" key="1">
    <source>
        <dbReference type="SAM" id="Coils"/>
    </source>
</evidence>
<dbReference type="PROSITE" id="PS50908">
    <property type="entry name" value="RWD"/>
    <property type="match status" value="1"/>
</dbReference>
<evidence type="ECO:0000259" key="2">
    <source>
        <dbReference type="PROSITE" id="PS50908"/>
    </source>
</evidence>
<dbReference type="EMBL" id="JAPQKS010000008">
    <property type="protein sequence ID" value="KAJ5217315.1"/>
    <property type="molecule type" value="Genomic_DNA"/>
</dbReference>
<dbReference type="Gene3D" id="3.10.110.10">
    <property type="entry name" value="Ubiquitin Conjugating Enzyme"/>
    <property type="match status" value="1"/>
</dbReference>
<dbReference type="OrthoDB" id="277175at2759"/>